<evidence type="ECO:0000313" key="1">
    <source>
        <dbReference type="EMBL" id="BCZ49296.1"/>
    </source>
</evidence>
<keyword evidence="2" id="KW-1185">Reference proteome</keyword>
<reference evidence="2" key="1">
    <citation type="submission" date="2021-07" db="EMBL/GenBank/DDBJ databases">
        <title>Complete genome sequencing of a Clostridium isolate.</title>
        <authorList>
            <person name="Ueki A."/>
            <person name="Tonouchi A."/>
        </authorList>
    </citation>
    <scope>NUCLEOTIDE SEQUENCE [LARGE SCALE GENOMIC DNA]</scope>
    <source>
        <strain evidence="2">C5S11</strain>
    </source>
</reference>
<sequence>MAKRREKGAFNLKHLTKFLSDVNVMKQNVDNASNALGWTATFAGFLGVPGAIVSIAALSEVVGLQVASSYLQDVINVIIDGQDMINNDYCDLVEIEVTYSYYDSGLRGSKPGYFPSGAEITRIHCGSGWMSE</sequence>
<accession>A0ABN6J4P6</accession>
<proteinExistence type="predicted"/>
<name>A0ABN6J4P6_9CLOT</name>
<protein>
    <submittedName>
        <fullName evidence="1">Uncharacterized protein</fullName>
    </submittedName>
</protein>
<dbReference type="RefSeq" id="WP_224035486.1">
    <property type="nucleotide sequence ID" value="NZ_AP024849.1"/>
</dbReference>
<evidence type="ECO:0000313" key="2">
    <source>
        <dbReference type="Proteomes" id="UP000824633"/>
    </source>
</evidence>
<dbReference type="Proteomes" id="UP000824633">
    <property type="component" value="Chromosome"/>
</dbReference>
<organism evidence="1 2">
    <name type="scientific">Clostridium gelidum</name>
    <dbReference type="NCBI Taxonomy" id="704125"/>
    <lineage>
        <taxon>Bacteria</taxon>
        <taxon>Bacillati</taxon>
        <taxon>Bacillota</taxon>
        <taxon>Clostridia</taxon>
        <taxon>Eubacteriales</taxon>
        <taxon>Clostridiaceae</taxon>
        <taxon>Clostridium</taxon>
    </lineage>
</organism>
<gene>
    <name evidence="1" type="ORF">psyc5s11_53630</name>
</gene>
<dbReference type="EMBL" id="AP024849">
    <property type="protein sequence ID" value="BCZ49296.1"/>
    <property type="molecule type" value="Genomic_DNA"/>
</dbReference>